<reference evidence="3 4" key="1">
    <citation type="submission" date="2024-03" db="EMBL/GenBank/DDBJ databases">
        <title>A high-quality draft genome sequence of Diaporthe vaccinii, a causative agent of upright dieback and viscid rot disease in cranberry plants.</title>
        <authorList>
            <person name="Sarrasin M."/>
            <person name="Lang B.F."/>
            <person name="Burger G."/>
        </authorList>
    </citation>
    <scope>NUCLEOTIDE SEQUENCE [LARGE SCALE GENOMIC DNA]</scope>
    <source>
        <strain evidence="3 4">IS7</strain>
    </source>
</reference>
<feature type="chain" id="PRO_5047483560" description="Intradiol ring-cleavage dioxygenases domain-containing protein" evidence="2">
    <location>
        <begin position="18"/>
        <end position="383"/>
    </location>
</feature>
<keyword evidence="4" id="KW-1185">Reference proteome</keyword>
<name>A0ABR4EC70_9PEZI</name>
<evidence type="ECO:0008006" key="5">
    <source>
        <dbReference type="Google" id="ProtNLM"/>
    </source>
</evidence>
<dbReference type="Proteomes" id="UP001600888">
    <property type="component" value="Unassembled WGS sequence"/>
</dbReference>
<sequence length="383" mass="41492">MLFTQATILALTILAAAHPGHEETEHLQAVKARAARTNTKRALEGCTSQLEAQGVHARAMERRKTTFDAQRMAKGIPLDTPHAMINGRRTKRDTPDVLNKNHQGGIDAFQAWVDESYVFNDTTSTVLNPEGDIGPFYVPGEYIRSMLCTNDDCPDGVFVVADIQFINVDTCEPLADVWADVWSCNATGEYSGIQSGRNGNPSDAENLNNTALRGLQKSDPDGVVQFWYTFPGHYTGRTNHQHIMVHENATVLPNGTLAGDGSVCHIGQLFWDQDLIDEVETWSPYTENTALPTLNSEDSVFGEQETADTDSDPVYSYTWFGEDVGLGIFAWTVIGIDPSASYTPTYSFALTEGGGIAVGNNGEGGGPPGGLRGPGRPPSSALY</sequence>
<accession>A0ABR4EC70</accession>
<dbReference type="InterPro" id="IPR015889">
    <property type="entry name" value="Intradiol_dOase_core"/>
</dbReference>
<proteinExistence type="predicted"/>
<protein>
    <recommendedName>
        <fullName evidence="5">Intradiol ring-cleavage dioxygenases domain-containing protein</fullName>
    </recommendedName>
</protein>
<gene>
    <name evidence="3" type="ORF">FJTKL_12974</name>
</gene>
<dbReference type="CDD" id="cd03457">
    <property type="entry name" value="intradiol_dioxygenase_like"/>
    <property type="match status" value="1"/>
</dbReference>
<evidence type="ECO:0000256" key="1">
    <source>
        <dbReference type="SAM" id="MobiDB-lite"/>
    </source>
</evidence>
<dbReference type="Gene3D" id="2.60.130.10">
    <property type="entry name" value="Aromatic compound dioxygenase"/>
    <property type="match status" value="1"/>
</dbReference>
<comment type="caution">
    <text evidence="3">The sequence shown here is derived from an EMBL/GenBank/DDBJ whole genome shotgun (WGS) entry which is preliminary data.</text>
</comment>
<evidence type="ECO:0000256" key="2">
    <source>
        <dbReference type="SAM" id="SignalP"/>
    </source>
</evidence>
<dbReference type="SUPFAM" id="SSF49482">
    <property type="entry name" value="Aromatic compound dioxygenase"/>
    <property type="match status" value="1"/>
</dbReference>
<feature type="compositionally biased region" description="Gly residues" evidence="1">
    <location>
        <begin position="359"/>
        <end position="373"/>
    </location>
</feature>
<feature type="region of interest" description="Disordered" evidence="1">
    <location>
        <begin position="359"/>
        <end position="383"/>
    </location>
</feature>
<dbReference type="EMBL" id="JBAWTH010000070">
    <property type="protein sequence ID" value="KAL2280005.1"/>
    <property type="molecule type" value="Genomic_DNA"/>
</dbReference>
<organism evidence="3 4">
    <name type="scientific">Diaporthe vaccinii</name>
    <dbReference type="NCBI Taxonomy" id="105482"/>
    <lineage>
        <taxon>Eukaryota</taxon>
        <taxon>Fungi</taxon>
        <taxon>Dikarya</taxon>
        <taxon>Ascomycota</taxon>
        <taxon>Pezizomycotina</taxon>
        <taxon>Sordariomycetes</taxon>
        <taxon>Sordariomycetidae</taxon>
        <taxon>Diaporthales</taxon>
        <taxon>Diaporthaceae</taxon>
        <taxon>Diaporthe</taxon>
        <taxon>Diaporthe eres species complex</taxon>
    </lineage>
</organism>
<keyword evidence="2" id="KW-0732">Signal</keyword>
<evidence type="ECO:0000313" key="3">
    <source>
        <dbReference type="EMBL" id="KAL2280005.1"/>
    </source>
</evidence>
<dbReference type="PANTHER" id="PTHR34315">
    <property type="match status" value="1"/>
</dbReference>
<feature type="signal peptide" evidence="2">
    <location>
        <begin position="1"/>
        <end position="17"/>
    </location>
</feature>
<evidence type="ECO:0000313" key="4">
    <source>
        <dbReference type="Proteomes" id="UP001600888"/>
    </source>
</evidence>
<dbReference type="PANTHER" id="PTHR34315:SF9">
    <property type="entry name" value="INTRADIOL RING-CLEAVAGE DIOXYGENASES DOMAIN-CONTAINING PROTEIN-RELATED"/>
    <property type="match status" value="1"/>
</dbReference>